<name>A0ABQ0WSM0_9LACO</name>
<comment type="caution">
    <text evidence="1">The sequence shown here is derived from an EMBL/GenBank/DDBJ whole genome shotgun (WGS) entry which is preliminary data.</text>
</comment>
<accession>A0ABQ0WSM0</accession>
<evidence type="ECO:0000313" key="2">
    <source>
        <dbReference type="Proteomes" id="UP000321691"/>
    </source>
</evidence>
<proteinExistence type="predicted"/>
<dbReference type="Proteomes" id="UP000321691">
    <property type="component" value="Unassembled WGS sequence"/>
</dbReference>
<keyword evidence="2" id="KW-1185">Reference proteome</keyword>
<gene>
    <name evidence="1" type="ORF">LSP04_21880</name>
</gene>
<reference evidence="1 2" key="1">
    <citation type="submission" date="2019-07" db="EMBL/GenBank/DDBJ databases">
        <title>Whole genome shotgun sequence of Lactobacillus spicheri NBRC 107155.</title>
        <authorList>
            <person name="Hosoyama A."/>
            <person name="Uohara A."/>
            <person name="Ohji S."/>
            <person name="Ichikawa N."/>
        </authorList>
    </citation>
    <scope>NUCLEOTIDE SEQUENCE [LARGE SCALE GENOMIC DNA]</scope>
    <source>
        <strain evidence="1 2">NBRC 107155</strain>
    </source>
</reference>
<protein>
    <submittedName>
        <fullName evidence="1">Uncharacterized protein</fullName>
    </submittedName>
</protein>
<organism evidence="1 2">
    <name type="scientific">Levilactobacillus spicheri</name>
    <dbReference type="NCBI Taxonomy" id="216463"/>
    <lineage>
        <taxon>Bacteria</taxon>
        <taxon>Bacillati</taxon>
        <taxon>Bacillota</taxon>
        <taxon>Bacilli</taxon>
        <taxon>Lactobacillales</taxon>
        <taxon>Lactobacillaceae</taxon>
        <taxon>Levilactobacillus</taxon>
    </lineage>
</organism>
<dbReference type="RefSeq" id="WP_162256128.1">
    <property type="nucleotide sequence ID" value="NZ_BJZI01000047.1"/>
</dbReference>
<sequence length="82" mass="8756">MLGDYLPSVPAPSLDLGDFQTVLGGTLLRVAHLPNDRQDWLAELVTALVELTVGDCQQLRSSLVAGQPVWSQESLLAGLPDS</sequence>
<evidence type="ECO:0000313" key="1">
    <source>
        <dbReference type="EMBL" id="GEO67769.1"/>
    </source>
</evidence>
<dbReference type="EMBL" id="BJZI01000047">
    <property type="protein sequence ID" value="GEO67769.1"/>
    <property type="molecule type" value="Genomic_DNA"/>
</dbReference>